<organism evidence="1">
    <name type="scientific">marine sediment metagenome</name>
    <dbReference type="NCBI Taxonomy" id="412755"/>
    <lineage>
        <taxon>unclassified sequences</taxon>
        <taxon>metagenomes</taxon>
        <taxon>ecological metagenomes</taxon>
    </lineage>
</organism>
<dbReference type="EMBL" id="BARU01031403">
    <property type="protein sequence ID" value="GAH74196.1"/>
    <property type="molecule type" value="Genomic_DNA"/>
</dbReference>
<evidence type="ECO:0000313" key="1">
    <source>
        <dbReference type="EMBL" id="GAH74196.1"/>
    </source>
</evidence>
<dbReference type="AlphaFoldDB" id="X1HVK9"/>
<feature type="non-terminal residue" evidence="1">
    <location>
        <position position="263"/>
    </location>
</feature>
<proteinExistence type="predicted"/>
<feature type="non-terminal residue" evidence="1">
    <location>
        <position position="1"/>
    </location>
</feature>
<reference evidence="1" key="1">
    <citation type="journal article" date="2014" name="Front. Microbiol.">
        <title>High frequency of phylogenetically diverse reductive dehalogenase-homologous genes in deep subseafloor sedimentary metagenomes.</title>
        <authorList>
            <person name="Kawai M."/>
            <person name="Futagami T."/>
            <person name="Toyoda A."/>
            <person name="Takaki Y."/>
            <person name="Nishi S."/>
            <person name="Hori S."/>
            <person name="Arai W."/>
            <person name="Tsubouchi T."/>
            <person name="Morono Y."/>
            <person name="Uchiyama I."/>
            <person name="Ito T."/>
            <person name="Fujiyama A."/>
            <person name="Inagaki F."/>
            <person name="Takami H."/>
        </authorList>
    </citation>
    <scope>NUCLEOTIDE SEQUENCE</scope>
    <source>
        <strain evidence="1">Expedition CK06-06</strain>
    </source>
</reference>
<name>X1HVK9_9ZZZZ</name>
<gene>
    <name evidence="1" type="ORF">S03H2_49672</name>
</gene>
<sequence length="263" mass="29780">GLNSPLNVAIVPTQTLTGAQTLTIPINLKDIISRLTLFWSILKIKPGMDSYPHRDIQKIELVDGSDVLFSMDGGQAAALNIYDRKAHTYWSGVSINANSVQSWYSIDFGRWLFDEVLALDPSRFHNLQLKVTVDPALCELLCPSGDLSLYADVFDEQVPTPSGFLMSKEHYSSITPDSGAYTYIDLPTDFPIRHMLIQGYRDAKEPWLQVSHARLDEENLKRIPFDWNLERYHLLRRTVETPIQEQISSEAEDTGAYALYTTP</sequence>
<protein>
    <submittedName>
        <fullName evidence="1">Uncharacterized protein</fullName>
    </submittedName>
</protein>
<accession>X1HVK9</accession>
<comment type="caution">
    <text evidence="1">The sequence shown here is derived from an EMBL/GenBank/DDBJ whole genome shotgun (WGS) entry which is preliminary data.</text>
</comment>